<dbReference type="RefSeq" id="XP_022383058.1">
    <property type="nucleotide sequence ID" value="XM_022539171.1"/>
</dbReference>
<feature type="domain" description="Zn(2)-C6 fungal-type" evidence="8">
    <location>
        <begin position="32"/>
        <end position="62"/>
    </location>
</feature>
<keyword evidence="10" id="KW-1185">Reference proteome</keyword>
<sequence>MPEEHRTEELGIKNVMNLDRSTPTKRKRTTHACDSCRQRKSRCNGARPMCDVCRGMGFECYYQEPAKGRAGVVDSHSSSSLQGRVEAMESLIRQLLSKLNQGQLPDTPATDVVGTTEAQVLLDMQLPKLRFYNTDSVDGMCAITFAGEKFAGYFGPTSSSAFFSSIIEATRKIQFGAGQTVRRAQDISKPSSPPAEGLQEGDNKESTTHGSVDPFYLPPSPDVMSLVDTFFANTGRLFPYLPLATIIDFNSISRPVDPSRANRAHLCVLNMVMAFASIHSPSNSSSTVDKLSQGNLFFHRALYLLVEMRPRDPTLESVQAALLVAQYVQGTQRSALTWSIANFAIQDALQIGLWRQPTVDSLEMGSLEAEVRKRTWWMCYMMDKMCSMTFGRPPLIPNSHMECELPLDVPLEALAVSLERRSANSAGPTASGARLYLETSPSSRKLNIILGQVIEQLYGSNMERTSPTPLSKQLHVVMDIDQQIAEWKIGLPMGIEILNSVNITKLALDSSSELLRFRVVLSLRYHSLNTLLHRKILEWLLVCRSSTFSEPGVTEFLWTIIKGSVEVCSQSARDTIFVIASVAHHHILLPIWWYSVYYVLNSALVLFATFLLPMRGFPGRPTCTNSELLDSLKTAYDTLETLGSSTWIVIRSRKLLHKLLSIVESFHQRPEGAEGDLEDILSTQVQPGAAAFPLSIFDWNSLPIDEGFQVNLDYLAFNNGTGLEMPFGI</sequence>
<evidence type="ECO:0000256" key="7">
    <source>
        <dbReference type="SAM" id="Phobius"/>
    </source>
</evidence>
<feature type="region of interest" description="Disordered" evidence="6">
    <location>
        <begin position="181"/>
        <end position="213"/>
    </location>
</feature>
<dbReference type="PANTHER" id="PTHR47424">
    <property type="entry name" value="REGULATORY PROTEIN GAL4"/>
    <property type="match status" value="1"/>
</dbReference>
<dbReference type="GeneID" id="34455433"/>
<dbReference type="SMART" id="SM00066">
    <property type="entry name" value="GAL4"/>
    <property type="match status" value="1"/>
</dbReference>
<dbReference type="STRING" id="109264.A0A1F7ZIS0"/>
<dbReference type="Pfam" id="PF00172">
    <property type="entry name" value="Zn_clus"/>
    <property type="match status" value="1"/>
</dbReference>
<evidence type="ECO:0000256" key="6">
    <source>
        <dbReference type="SAM" id="MobiDB-lite"/>
    </source>
</evidence>
<keyword evidence="4" id="KW-0804">Transcription</keyword>
<gene>
    <name evidence="9" type="ORF">ABOM_012043</name>
</gene>
<keyword evidence="7" id="KW-0812">Transmembrane</keyword>
<dbReference type="Proteomes" id="UP000179179">
    <property type="component" value="Unassembled WGS sequence"/>
</dbReference>
<keyword evidence="7" id="KW-1133">Transmembrane helix</keyword>
<name>A0A1F7ZIS0_9EURO</name>
<evidence type="ECO:0000256" key="4">
    <source>
        <dbReference type="ARBA" id="ARBA00023163"/>
    </source>
</evidence>
<keyword evidence="5" id="KW-0539">Nucleus</keyword>
<evidence type="ECO:0000313" key="10">
    <source>
        <dbReference type="Proteomes" id="UP000179179"/>
    </source>
</evidence>
<dbReference type="GO" id="GO:0005634">
    <property type="term" value="C:nucleus"/>
    <property type="evidence" value="ECO:0007669"/>
    <property type="project" value="TreeGrafter"/>
</dbReference>
<keyword evidence="2" id="KW-0805">Transcription regulation</keyword>
<dbReference type="InterPro" id="IPR001138">
    <property type="entry name" value="Zn2Cys6_DnaBD"/>
</dbReference>
<evidence type="ECO:0000256" key="5">
    <source>
        <dbReference type="ARBA" id="ARBA00023242"/>
    </source>
</evidence>
<dbReference type="OrthoDB" id="3364175at2759"/>
<dbReference type="AlphaFoldDB" id="A0A1F7ZIS0"/>
<dbReference type="InterPro" id="IPR007219">
    <property type="entry name" value="XnlR_reg_dom"/>
</dbReference>
<organism evidence="9 10">
    <name type="scientific">Aspergillus bombycis</name>
    <dbReference type="NCBI Taxonomy" id="109264"/>
    <lineage>
        <taxon>Eukaryota</taxon>
        <taxon>Fungi</taxon>
        <taxon>Dikarya</taxon>
        <taxon>Ascomycota</taxon>
        <taxon>Pezizomycotina</taxon>
        <taxon>Eurotiomycetes</taxon>
        <taxon>Eurotiomycetidae</taxon>
        <taxon>Eurotiales</taxon>
        <taxon>Aspergillaceae</taxon>
        <taxon>Aspergillus</taxon>
    </lineage>
</organism>
<reference evidence="9 10" key="1">
    <citation type="journal article" date="2016" name="Genome Biol. Evol.">
        <title>Draft genome sequence of an aflatoxigenic Aspergillus species, A. bombycis.</title>
        <authorList>
            <person name="Moore G.G."/>
            <person name="Mack B.M."/>
            <person name="Beltz S.B."/>
            <person name="Gilbert M.K."/>
        </authorList>
    </citation>
    <scope>NUCLEOTIDE SEQUENCE [LARGE SCALE GENOMIC DNA]</scope>
    <source>
        <strain evidence="10">NRRL 26010</strain>
    </source>
</reference>
<dbReference type="Pfam" id="PF04082">
    <property type="entry name" value="Fungal_trans"/>
    <property type="match status" value="1"/>
</dbReference>
<dbReference type="InterPro" id="IPR051127">
    <property type="entry name" value="Fungal_SecMet_Regulators"/>
</dbReference>
<dbReference type="PROSITE" id="PS50048">
    <property type="entry name" value="ZN2_CY6_FUNGAL_2"/>
    <property type="match status" value="1"/>
</dbReference>
<dbReference type="EMBL" id="LYCR01000218">
    <property type="protein sequence ID" value="OGM39341.1"/>
    <property type="molecule type" value="Genomic_DNA"/>
</dbReference>
<dbReference type="PROSITE" id="PS00463">
    <property type="entry name" value="ZN2_CY6_FUNGAL_1"/>
    <property type="match status" value="1"/>
</dbReference>
<accession>A0A1F7ZIS0</accession>
<dbReference type="CDD" id="cd00067">
    <property type="entry name" value="GAL4"/>
    <property type="match status" value="1"/>
</dbReference>
<keyword evidence="3" id="KW-0238">DNA-binding</keyword>
<dbReference type="InterPro" id="IPR036864">
    <property type="entry name" value="Zn2-C6_fun-type_DNA-bd_sf"/>
</dbReference>
<comment type="caution">
    <text evidence="9">The sequence shown here is derived from an EMBL/GenBank/DDBJ whole genome shotgun (WGS) entry which is preliminary data.</text>
</comment>
<dbReference type="GO" id="GO:0000978">
    <property type="term" value="F:RNA polymerase II cis-regulatory region sequence-specific DNA binding"/>
    <property type="evidence" value="ECO:0007669"/>
    <property type="project" value="TreeGrafter"/>
</dbReference>
<keyword evidence="7" id="KW-0472">Membrane</keyword>
<dbReference type="SUPFAM" id="SSF57701">
    <property type="entry name" value="Zn2/Cys6 DNA-binding domain"/>
    <property type="match status" value="1"/>
</dbReference>
<dbReference type="SMART" id="SM00906">
    <property type="entry name" value="Fungal_trans"/>
    <property type="match status" value="1"/>
</dbReference>
<proteinExistence type="predicted"/>
<evidence type="ECO:0000256" key="1">
    <source>
        <dbReference type="ARBA" id="ARBA00022723"/>
    </source>
</evidence>
<evidence type="ECO:0000256" key="2">
    <source>
        <dbReference type="ARBA" id="ARBA00023015"/>
    </source>
</evidence>
<evidence type="ECO:0000313" key="9">
    <source>
        <dbReference type="EMBL" id="OGM39341.1"/>
    </source>
</evidence>
<feature type="transmembrane region" description="Helical" evidence="7">
    <location>
        <begin position="591"/>
        <end position="612"/>
    </location>
</feature>
<keyword evidence="1" id="KW-0479">Metal-binding</keyword>
<dbReference type="CDD" id="cd12148">
    <property type="entry name" value="fungal_TF_MHR"/>
    <property type="match status" value="1"/>
</dbReference>
<protein>
    <recommendedName>
        <fullName evidence="8">Zn(2)-C6 fungal-type domain-containing protein</fullName>
    </recommendedName>
</protein>
<evidence type="ECO:0000259" key="8">
    <source>
        <dbReference type="PROSITE" id="PS50048"/>
    </source>
</evidence>
<dbReference type="GO" id="GO:0000981">
    <property type="term" value="F:DNA-binding transcription factor activity, RNA polymerase II-specific"/>
    <property type="evidence" value="ECO:0007669"/>
    <property type="project" value="InterPro"/>
</dbReference>
<dbReference type="PANTHER" id="PTHR47424:SF3">
    <property type="entry name" value="REGULATORY PROTEIN GAL4"/>
    <property type="match status" value="1"/>
</dbReference>
<dbReference type="GO" id="GO:0008270">
    <property type="term" value="F:zinc ion binding"/>
    <property type="evidence" value="ECO:0007669"/>
    <property type="project" value="InterPro"/>
</dbReference>
<dbReference type="GO" id="GO:0000435">
    <property type="term" value="P:positive regulation of transcription from RNA polymerase II promoter by galactose"/>
    <property type="evidence" value="ECO:0007669"/>
    <property type="project" value="TreeGrafter"/>
</dbReference>
<dbReference type="Gene3D" id="4.10.240.10">
    <property type="entry name" value="Zn(2)-C6 fungal-type DNA-binding domain"/>
    <property type="match status" value="1"/>
</dbReference>
<evidence type="ECO:0000256" key="3">
    <source>
        <dbReference type="ARBA" id="ARBA00023125"/>
    </source>
</evidence>
<dbReference type="GO" id="GO:0006351">
    <property type="term" value="P:DNA-templated transcription"/>
    <property type="evidence" value="ECO:0007669"/>
    <property type="project" value="InterPro"/>
</dbReference>